<name>A0ABX1BWJ6_9ACTN</name>
<proteinExistence type="predicted"/>
<feature type="transmembrane region" description="Helical" evidence="6">
    <location>
        <begin position="432"/>
        <end position="452"/>
    </location>
</feature>
<gene>
    <name evidence="8" type="ORF">HCK00_04485</name>
</gene>
<protein>
    <submittedName>
        <fullName evidence="8">MFS transporter</fullName>
    </submittedName>
</protein>
<keyword evidence="9" id="KW-1185">Reference proteome</keyword>
<feature type="compositionally biased region" description="Basic and acidic residues" evidence="5">
    <location>
        <begin position="252"/>
        <end position="273"/>
    </location>
</feature>
<dbReference type="InterPro" id="IPR036259">
    <property type="entry name" value="MFS_trans_sf"/>
</dbReference>
<reference evidence="8 9" key="1">
    <citation type="submission" date="2020-03" db="EMBL/GenBank/DDBJ databases">
        <title>WGS of actinomycetes isolated from Thailand.</title>
        <authorList>
            <person name="Thawai C."/>
        </authorList>
    </citation>
    <scope>NUCLEOTIDE SEQUENCE [LARGE SCALE GENOMIC DNA]</scope>
    <source>
        <strain evidence="8 9">PLAI 1-29</strain>
    </source>
</reference>
<sequence>MATTVSPPPDTGRSRYGRLLRTPGAWTFLVPGFAARLPFAMLTLAIVLLVRDTTGSYGSAGAVAAATGISMALFAPLGGRLADRFGQSAVLVPGVLLHATAIALLTSLALLGAPLWALFAAAVPAGASVPQVSPMVRSRWAAVLGTGTVEDGAGAREDGAGARAGHPERSPLLATAAAFESVTDEFTFVVGPVLATALCTGIHPAAGLLAEGALTLVGGLLFAAQRGTQPPVARAAEGARAGAHPNGTGRDASGRDGVPRDELPRGELTRDDGGAQAGPAAGAGSGATGRPSPESRAREKRASALSAPGVRVLAVLFLGIGSVFGGMQVSLTAFTQEIGRPELNGALYGVFAGGNMLAAAVFGAVAWRRPAQWRLLVAYGVLALAASPLWAADSPGTLGALGLIVGLCVAPAMITGFTLVESLAPARARTEAFTWLAGAIALGQALAVTASGQLADGFGASAGFTVPLAGTGLALLIALALRKRLVPGRAARPATGGVDHRRTAAVD</sequence>
<dbReference type="Proteomes" id="UP000695264">
    <property type="component" value="Unassembled WGS sequence"/>
</dbReference>
<feature type="region of interest" description="Disordered" evidence="5">
    <location>
        <begin position="232"/>
        <end position="301"/>
    </location>
</feature>
<dbReference type="RefSeq" id="WP_168100442.1">
    <property type="nucleotide sequence ID" value="NZ_JAATEN010000003.1"/>
</dbReference>
<evidence type="ECO:0000256" key="2">
    <source>
        <dbReference type="ARBA" id="ARBA00022692"/>
    </source>
</evidence>
<dbReference type="EMBL" id="JAATEN010000003">
    <property type="protein sequence ID" value="NJP99816.1"/>
    <property type="molecule type" value="Genomic_DNA"/>
</dbReference>
<evidence type="ECO:0000256" key="6">
    <source>
        <dbReference type="SAM" id="Phobius"/>
    </source>
</evidence>
<feature type="domain" description="Major facilitator superfamily (MFS) profile" evidence="7">
    <location>
        <begin position="307"/>
        <end position="507"/>
    </location>
</feature>
<dbReference type="PANTHER" id="PTHR23542">
    <property type="match status" value="1"/>
</dbReference>
<evidence type="ECO:0000313" key="9">
    <source>
        <dbReference type="Proteomes" id="UP000695264"/>
    </source>
</evidence>
<accession>A0ABX1BWJ6</accession>
<dbReference type="PANTHER" id="PTHR23542:SF1">
    <property type="entry name" value="MAJOR FACILITATOR SUPERFAMILY (MFS) PROFILE DOMAIN-CONTAINING PROTEIN"/>
    <property type="match status" value="1"/>
</dbReference>
<keyword evidence="4 6" id="KW-0472">Membrane</keyword>
<organism evidence="8 9">
    <name type="scientific">Streptomyces zingiberis</name>
    <dbReference type="NCBI Taxonomy" id="2053010"/>
    <lineage>
        <taxon>Bacteria</taxon>
        <taxon>Bacillati</taxon>
        <taxon>Actinomycetota</taxon>
        <taxon>Actinomycetes</taxon>
        <taxon>Kitasatosporales</taxon>
        <taxon>Streptomycetaceae</taxon>
        <taxon>Streptomyces</taxon>
    </lineage>
</organism>
<evidence type="ECO:0000256" key="4">
    <source>
        <dbReference type="ARBA" id="ARBA00023136"/>
    </source>
</evidence>
<feature type="compositionally biased region" description="Low complexity" evidence="5">
    <location>
        <begin position="233"/>
        <end position="243"/>
    </location>
</feature>
<dbReference type="InterPro" id="IPR020846">
    <property type="entry name" value="MFS_dom"/>
</dbReference>
<feature type="transmembrane region" description="Helical" evidence="6">
    <location>
        <begin position="56"/>
        <end position="77"/>
    </location>
</feature>
<feature type="transmembrane region" description="Helical" evidence="6">
    <location>
        <begin position="398"/>
        <end position="420"/>
    </location>
</feature>
<comment type="caution">
    <text evidence="8">The sequence shown here is derived from an EMBL/GenBank/DDBJ whole genome shotgun (WGS) entry which is preliminary data.</text>
</comment>
<dbReference type="Gene3D" id="1.20.1250.20">
    <property type="entry name" value="MFS general substrate transporter like domains"/>
    <property type="match status" value="1"/>
</dbReference>
<evidence type="ECO:0000256" key="1">
    <source>
        <dbReference type="ARBA" id="ARBA00004651"/>
    </source>
</evidence>
<feature type="transmembrane region" description="Helical" evidence="6">
    <location>
        <begin position="458"/>
        <end position="481"/>
    </location>
</feature>
<keyword evidence="2 6" id="KW-0812">Transmembrane</keyword>
<evidence type="ECO:0000313" key="8">
    <source>
        <dbReference type="EMBL" id="NJP99816.1"/>
    </source>
</evidence>
<feature type="transmembrane region" description="Helical" evidence="6">
    <location>
        <begin position="310"/>
        <end position="334"/>
    </location>
</feature>
<evidence type="ECO:0000256" key="3">
    <source>
        <dbReference type="ARBA" id="ARBA00022989"/>
    </source>
</evidence>
<feature type="transmembrane region" description="Helical" evidence="6">
    <location>
        <begin position="89"/>
        <end position="109"/>
    </location>
</feature>
<dbReference type="PROSITE" id="PS50850">
    <property type="entry name" value="MFS"/>
    <property type="match status" value="1"/>
</dbReference>
<keyword evidence="3 6" id="KW-1133">Transmembrane helix</keyword>
<comment type="subcellular location">
    <subcellularLocation>
        <location evidence="1">Cell membrane</location>
        <topology evidence="1">Multi-pass membrane protein</topology>
    </subcellularLocation>
</comment>
<feature type="transmembrane region" description="Helical" evidence="6">
    <location>
        <begin position="373"/>
        <end position="392"/>
    </location>
</feature>
<feature type="transmembrane region" description="Helical" evidence="6">
    <location>
        <begin position="346"/>
        <end position="366"/>
    </location>
</feature>
<feature type="transmembrane region" description="Helical" evidence="6">
    <location>
        <begin position="25"/>
        <end position="50"/>
    </location>
</feature>
<dbReference type="SUPFAM" id="SSF103473">
    <property type="entry name" value="MFS general substrate transporter"/>
    <property type="match status" value="1"/>
</dbReference>
<evidence type="ECO:0000259" key="7">
    <source>
        <dbReference type="PROSITE" id="PS50850"/>
    </source>
</evidence>
<evidence type="ECO:0000256" key="5">
    <source>
        <dbReference type="SAM" id="MobiDB-lite"/>
    </source>
</evidence>